<evidence type="ECO:0000256" key="1">
    <source>
        <dbReference type="SAM" id="Phobius"/>
    </source>
</evidence>
<comment type="caution">
    <text evidence="2">The sequence shown here is derived from an EMBL/GenBank/DDBJ whole genome shotgun (WGS) entry which is preliminary data.</text>
</comment>
<evidence type="ECO:0000313" key="3">
    <source>
        <dbReference type="Proteomes" id="UP001158986"/>
    </source>
</evidence>
<reference evidence="2 3" key="1">
    <citation type="submission" date="2021-11" db="EMBL/GenBank/DDBJ databases">
        <authorList>
            <person name="Islam A."/>
            <person name="Islam S."/>
            <person name="Flora M.S."/>
            <person name="Rahman M."/>
            <person name="Ziaur R.M."/>
            <person name="Epstein J.H."/>
            <person name="Hassan M."/>
            <person name="Klassen M."/>
            <person name="Woodard K."/>
            <person name="Webb A."/>
            <person name="Webby R.J."/>
            <person name="El Zowalaty M.E."/>
        </authorList>
    </citation>
    <scope>NUCLEOTIDE SEQUENCE [LARGE SCALE GENOMIC DNA]</scope>
    <source>
        <strain evidence="2">Pbs1</strain>
    </source>
</reference>
<proteinExistence type="predicted"/>
<keyword evidence="3" id="KW-1185">Reference proteome</keyword>
<dbReference type="Proteomes" id="UP001158986">
    <property type="component" value="Unassembled WGS sequence"/>
</dbReference>
<keyword evidence="1" id="KW-1133">Transmembrane helix</keyword>
<evidence type="ECO:0000313" key="2">
    <source>
        <dbReference type="EMBL" id="CAH0514706.1"/>
    </source>
</evidence>
<sequence>MNRVYSWAYRHQLMWYQVVKEAYSSVFSIGRPLMKGPQLYLSLSSICVVLKCAHPTTAVKGTFILLLVPLPYLVLAKPFKISSSKGFVLPTGMFLLLFLCSAFSARRKEFLGKLVEDETNFKVRVDD</sequence>
<organism evidence="2 3">
    <name type="scientific">Peronospora belbahrii</name>
    <dbReference type="NCBI Taxonomy" id="622444"/>
    <lineage>
        <taxon>Eukaryota</taxon>
        <taxon>Sar</taxon>
        <taxon>Stramenopiles</taxon>
        <taxon>Oomycota</taxon>
        <taxon>Peronosporomycetes</taxon>
        <taxon>Peronosporales</taxon>
        <taxon>Peronosporaceae</taxon>
        <taxon>Peronospora</taxon>
    </lineage>
</organism>
<name>A0ABN8CRZ3_9STRA</name>
<protein>
    <submittedName>
        <fullName evidence="2">Uncharacterized protein</fullName>
    </submittedName>
</protein>
<gene>
    <name evidence="2" type="ORF">PBS001_LOCUS1446</name>
</gene>
<dbReference type="EMBL" id="CAKLCB010000082">
    <property type="protein sequence ID" value="CAH0514706.1"/>
    <property type="molecule type" value="Genomic_DNA"/>
</dbReference>
<keyword evidence="1" id="KW-0812">Transmembrane</keyword>
<accession>A0ABN8CRZ3</accession>
<feature type="transmembrane region" description="Helical" evidence="1">
    <location>
        <begin position="58"/>
        <end position="75"/>
    </location>
</feature>
<feature type="transmembrane region" description="Helical" evidence="1">
    <location>
        <begin position="87"/>
        <end position="105"/>
    </location>
</feature>
<keyword evidence="1" id="KW-0472">Membrane</keyword>